<dbReference type="EMBL" id="CP054840">
    <property type="protein sequence ID" value="QKV52139.1"/>
    <property type="molecule type" value="Genomic_DNA"/>
</dbReference>
<dbReference type="RefSeq" id="WP_175503040.1">
    <property type="nucleotide sequence ID" value="NZ_CAURQT010000001.1"/>
</dbReference>
<feature type="chain" id="PRO_5026982885" evidence="2">
    <location>
        <begin position="26"/>
        <end position="100"/>
    </location>
</feature>
<evidence type="ECO:0000313" key="4">
    <source>
        <dbReference type="Proteomes" id="UP000509579"/>
    </source>
</evidence>
<dbReference type="KEGG" id="aant:HUK68_04055"/>
<evidence type="ECO:0000256" key="2">
    <source>
        <dbReference type="SAM" id="SignalP"/>
    </source>
</evidence>
<name>A0A6N1WY45_9BURK</name>
<protein>
    <submittedName>
        <fullName evidence="3">DUF4148 domain-containing protein</fullName>
    </submittedName>
</protein>
<evidence type="ECO:0000256" key="1">
    <source>
        <dbReference type="SAM" id="MobiDB-lite"/>
    </source>
</evidence>
<dbReference type="Proteomes" id="UP000509579">
    <property type="component" value="Chromosome"/>
</dbReference>
<proteinExistence type="predicted"/>
<evidence type="ECO:0000313" key="3">
    <source>
        <dbReference type="EMBL" id="QKV52139.1"/>
    </source>
</evidence>
<dbReference type="InterPro" id="IPR025421">
    <property type="entry name" value="DUF4148"/>
</dbReference>
<reference evidence="3 4" key="1">
    <citation type="submission" date="2020-06" db="EMBL/GenBank/DDBJ databases">
        <title>Acidovorax antarctica sp. nov., isolated from Corinth ice sheet soil, Antarctic Fields Peninsula.</title>
        <authorList>
            <person name="Xu Q."/>
            <person name="Peng F."/>
        </authorList>
    </citation>
    <scope>NUCLEOTIDE SEQUENCE [LARGE SCALE GENOMIC DNA]</scope>
    <source>
        <strain evidence="3 4">16-35-5</strain>
    </source>
</reference>
<feature type="region of interest" description="Disordered" evidence="1">
    <location>
        <begin position="70"/>
        <end position="100"/>
    </location>
</feature>
<organism evidence="3 4">
    <name type="scientific">Comamonas antarctica</name>
    <dbReference type="NCBI Taxonomy" id="2743470"/>
    <lineage>
        <taxon>Bacteria</taxon>
        <taxon>Pseudomonadati</taxon>
        <taxon>Pseudomonadota</taxon>
        <taxon>Betaproteobacteria</taxon>
        <taxon>Burkholderiales</taxon>
        <taxon>Comamonadaceae</taxon>
        <taxon>Comamonas</taxon>
    </lineage>
</organism>
<feature type="signal peptide" evidence="2">
    <location>
        <begin position="1"/>
        <end position="25"/>
    </location>
</feature>
<keyword evidence="2" id="KW-0732">Signal</keyword>
<keyword evidence="4" id="KW-1185">Reference proteome</keyword>
<dbReference type="Pfam" id="PF13663">
    <property type="entry name" value="DUF4148"/>
    <property type="match status" value="1"/>
</dbReference>
<feature type="compositionally biased region" description="Polar residues" evidence="1">
    <location>
        <begin position="70"/>
        <end position="83"/>
    </location>
</feature>
<accession>A0A6N1WY45</accession>
<dbReference type="AlphaFoldDB" id="A0A6N1WY45"/>
<sequence>MTSIRRSASILILSLTAAVAGHAMAQETSTLTRAQVQADFQKARANGDLMEGESGLRQNQLRPDLYPAQTAQGQALSSEQVNADMQKARAAGQLQYGETY</sequence>
<gene>
    <name evidence="3" type="ORF">HUK68_04055</name>
</gene>